<sequence>MPAYQIWLLLAGGVVLILLLRSVYHDPARYVVGLLKNIILGGAVYVLVNNTLRTHGFHIPLNWGTIAVTSVLGVPGIAALAVIDHWML</sequence>
<dbReference type="RefSeq" id="WP_067713326.1">
    <property type="nucleotide sequence ID" value="NZ_LPVJ01000011.1"/>
</dbReference>
<reference evidence="2 3" key="1">
    <citation type="submission" date="2015-12" db="EMBL/GenBank/DDBJ databases">
        <title>Draft genome sequence of Acidibacillus ferrooxidans ITV001, isolated from a chalcopyrite acid mine drainage site in Brazil.</title>
        <authorList>
            <person name="Dall'Agnol H."/>
            <person name="Nancucheo I."/>
            <person name="Johnson B."/>
            <person name="Oliveira R."/>
            <person name="Leite L."/>
            <person name="Pylro V."/>
            <person name="Nunes G.L."/>
            <person name="Tzotzos G."/>
            <person name="Fernandes G.R."/>
            <person name="Dutra J."/>
            <person name="Orellana S.C."/>
            <person name="Oliveira G."/>
        </authorList>
    </citation>
    <scope>NUCLEOTIDE SEQUENCE [LARGE SCALE GENOMIC DNA]</scope>
    <source>
        <strain evidence="3">ITV01</strain>
    </source>
</reference>
<evidence type="ECO:0000313" key="2">
    <source>
        <dbReference type="EMBL" id="KUO96575.1"/>
    </source>
</evidence>
<keyword evidence="3" id="KW-1185">Reference proteome</keyword>
<comment type="caution">
    <text evidence="2">The sequence shown here is derived from an EMBL/GenBank/DDBJ whole genome shotgun (WGS) entry which is preliminary data.</text>
</comment>
<keyword evidence="1" id="KW-1133">Transmembrane helix</keyword>
<proteinExistence type="predicted"/>
<feature type="transmembrane region" description="Helical" evidence="1">
    <location>
        <begin position="60"/>
        <end position="83"/>
    </location>
</feature>
<organism evidence="2 3">
    <name type="scientific">Ferroacidibacillus organovorans</name>
    <dbReference type="NCBI Taxonomy" id="1765683"/>
    <lineage>
        <taxon>Bacteria</taxon>
        <taxon>Bacillati</taxon>
        <taxon>Bacillota</taxon>
        <taxon>Bacilli</taxon>
        <taxon>Bacillales</taxon>
        <taxon>Alicyclobacillaceae</taxon>
        <taxon>Ferroacidibacillus</taxon>
    </lineage>
</organism>
<name>A0A117SY88_9BACL</name>
<dbReference type="InterPro" id="IPR010001">
    <property type="entry name" value="BofA"/>
</dbReference>
<dbReference type="Proteomes" id="UP000053557">
    <property type="component" value="Unassembled WGS sequence"/>
</dbReference>
<protein>
    <recommendedName>
        <fullName evidence="4">Pro-sigmaK processing inhibitor BofA</fullName>
    </recommendedName>
</protein>
<dbReference type="EMBL" id="LPVJ01000011">
    <property type="protein sequence ID" value="KUO96575.1"/>
    <property type="molecule type" value="Genomic_DNA"/>
</dbReference>
<evidence type="ECO:0008006" key="4">
    <source>
        <dbReference type="Google" id="ProtNLM"/>
    </source>
</evidence>
<accession>A0A117SY88</accession>
<dbReference type="OrthoDB" id="2692225at2"/>
<keyword evidence="1" id="KW-0472">Membrane</keyword>
<keyword evidence="1" id="KW-0812">Transmembrane</keyword>
<feature type="transmembrane region" description="Helical" evidence="1">
    <location>
        <begin position="30"/>
        <end position="48"/>
    </location>
</feature>
<feature type="transmembrane region" description="Helical" evidence="1">
    <location>
        <begin position="6"/>
        <end position="23"/>
    </location>
</feature>
<dbReference type="Pfam" id="PF07441">
    <property type="entry name" value="BofA"/>
    <property type="match status" value="1"/>
</dbReference>
<evidence type="ECO:0000313" key="3">
    <source>
        <dbReference type="Proteomes" id="UP000053557"/>
    </source>
</evidence>
<gene>
    <name evidence="2" type="ORF">ATW55_00380</name>
</gene>
<dbReference type="AlphaFoldDB" id="A0A117SY88"/>
<evidence type="ECO:0000256" key="1">
    <source>
        <dbReference type="SAM" id="Phobius"/>
    </source>
</evidence>